<name>A0A8J2S2W1_9STRA</name>
<keyword evidence="3" id="KW-1185">Reference proteome</keyword>
<protein>
    <submittedName>
        <fullName evidence="1">Uncharacterized protein</fullName>
    </submittedName>
</protein>
<dbReference type="OrthoDB" id="230713at2759"/>
<dbReference type="EMBL" id="CAKKNE010000005">
    <property type="protein sequence ID" value="CAH0375592.1"/>
    <property type="molecule type" value="Genomic_DNA"/>
</dbReference>
<dbReference type="Gene3D" id="3.40.1000.10">
    <property type="entry name" value="Mog1/PsbP, alpha/beta/alpha sandwich"/>
    <property type="match status" value="1"/>
</dbReference>
<evidence type="ECO:0000313" key="3">
    <source>
        <dbReference type="Proteomes" id="UP000789595"/>
    </source>
</evidence>
<dbReference type="AlphaFoldDB" id="A0A8J2S2W1"/>
<evidence type="ECO:0000313" key="2">
    <source>
        <dbReference type="EMBL" id="CAH0375592.1"/>
    </source>
</evidence>
<accession>A0A8J2S2W1</accession>
<reference evidence="1" key="1">
    <citation type="submission" date="2021-11" db="EMBL/GenBank/DDBJ databases">
        <authorList>
            <consortium name="Genoscope - CEA"/>
            <person name="William W."/>
        </authorList>
    </citation>
    <scope>NUCLEOTIDE SEQUENCE</scope>
</reference>
<dbReference type="Proteomes" id="UP000789595">
    <property type="component" value="Unassembled WGS sequence"/>
</dbReference>
<dbReference type="InterPro" id="IPR016123">
    <property type="entry name" value="Mog1/PsbP_a/b/a-sand"/>
</dbReference>
<dbReference type="SUPFAM" id="SSF55724">
    <property type="entry name" value="Mog1p/PsbP-like"/>
    <property type="match status" value="1"/>
</dbReference>
<gene>
    <name evidence="1" type="ORF">PECAL_1P01170</name>
    <name evidence="2" type="ORF">PECAL_5P01230</name>
</gene>
<evidence type="ECO:0000313" key="1">
    <source>
        <dbReference type="EMBL" id="CAH0363783.1"/>
    </source>
</evidence>
<comment type="caution">
    <text evidence="1">The sequence shown here is derived from an EMBL/GenBank/DDBJ whole genome shotgun (WGS) entry which is preliminary data.</text>
</comment>
<proteinExistence type="predicted"/>
<organism evidence="1 3">
    <name type="scientific">Pelagomonas calceolata</name>
    <dbReference type="NCBI Taxonomy" id="35677"/>
    <lineage>
        <taxon>Eukaryota</taxon>
        <taxon>Sar</taxon>
        <taxon>Stramenopiles</taxon>
        <taxon>Ochrophyta</taxon>
        <taxon>Pelagophyceae</taxon>
        <taxon>Pelagomonadales</taxon>
        <taxon>Pelagomonadaceae</taxon>
        <taxon>Pelagomonas</taxon>
    </lineage>
</organism>
<sequence length="201" mass="21669">MRLAALVAALYPAAGLRLTRRALIPTATALITTKPAFADEEADVKPKRVQYGPGTVEVPGTWKIDGESISESILGTITTSVRARSASTQAQSIDQFGNIDKLDLTKLGLRGNRGNGDVVAAKRRQDGDRLFYEWDLAVPPTNGCARSEQELIVCPPVEVALVSATVADGQLVVWECGVDQRQWKSYGKSLRAVRSSFRLGG</sequence>
<dbReference type="EMBL" id="CAKKNE010000001">
    <property type="protein sequence ID" value="CAH0363783.1"/>
    <property type="molecule type" value="Genomic_DNA"/>
</dbReference>